<evidence type="ECO:0000313" key="2">
    <source>
        <dbReference type="Proteomes" id="UP000824782"/>
    </source>
</evidence>
<dbReference type="Proteomes" id="UP000824782">
    <property type="component" value="Unassembled WGS sequence"/>
</dbReference>
<organism evidence="1 2">
    <name type="scientific">Engystomops pustulosus</name>
    <name type="common">Tungara frog</name>
    <name type="synonym">Physalaemus pustulosus</name>
    <dbReference type="NCBI Taxonomy" id="76066"/>
    <lineage>
        <taxon>Eukaryota</taxon>
        <taxon>Metazoa</taxon>
        <taxon>Chordata</taxon>
        <taxon>Craniata</taxon>
        <taxon>Vertebrata</taxon>
        <taxon>Euteleostomi</taxon>
        <taxon>Amphibia</taxon>
        <taxon>Batrachia</taxon>
        <taxon>Anura</taxon>
        <taxon>Neobatrachia</taxon>
        <taxon>Hyloidea</taxon>
        <taxon>Leptodactylidae</taxon>
        <taxon>Leiuperinae</taxon>
        <taxon>Engystomops</taxon>
    </lineage>
</organism>
<name>A0AAV7BBA5_ENGPU</name>
<gene>
    <name evidence="1" type="ORF">GDO81_014511</name>
</gene>
<reference evidence="1" key="1">
    <citation type="thesis" date="2020" institute="ProQuest LLC" country="789 East Eisenhower Parkway, Ann Arbor, MI, USA">
        <title>Comparative Genomics and Chromosome Evolution.</title>
        <authorList>
            <person name="Mudd A.B."/>
        </authorList>
    </citation>
    <scope>NUCLEOTIDE SEQUENCE</scope>
    <source>
        <strain evidence="1">237g6f4</strain>
        <tissue evidence="1">Blood</tissue>
    </source>
</reference>
<dbReference type="AlphaFoldDB" id="A0AAV7BBA5"/>
<dbReference type="EMBL" id="WNYA01000006">
    <property type="protein sequence ID" value="KAG8569663.1"/>
    <property type="molecule type" value="Genomic_DNA"/>
</dbReference>
<comment type="caution">
    <text evidence="1">The sequence shown here is derived from an EMBL/GenBank/DDBJ whole genome shotgun (WGS) entry which is preliminary data.</text>
</comment>
<keyword evidence="2" id="KW-1185">Reference proteome</keyword>
<protein>
    <submittedName>
        <fullName evidence="1">Uncharacterized protein</fullName>
    </submittedName>
</protein>
<proteinExistence type="predicted"/>
<accession>A0AAV7BBA5</accession>
<sequence length="99" mass="11157">MSFTSTRCSLSISTEDREIRSLFGCQIHSLIFQNQTQILKKGADIIDLRSSDCKSWIVKKLKGGLYDVVALSARVLELNRKLRTLKPLSLSGSTRLRSK</sequence>
<evidence type="ECO:0000313" key="1">
    <source>
        <dbReference type="EMBL" id="KAG8569663.1"/>
    </source>
</evidence>